<accession>A0A6N2URV9</accession>
<evidence type="ECO:0000256" key="2">
    <source>
        <dbReference type="SAM" id="MobiDB-lite"/>
    </source>
</evidence>
<dbReference type="PANTHER" id="PTHR30535">
    <property type="entry name" value="VITAMIN B12-BINDING PROTEIN"/>
    <property type="match status" value="1"/>
</dbReference>
<feature type="domain" description="Fe/B12 periplasmic-binding" evidence="4">
    <location>
        <begin position="62"/>
        <end position="372"/>
    </location>
</feature>
<dbReference type="InterPro" id="IPR050902">
    <property type="entry name" value="ABC_Transporter_SBP"/>
</dbReference>
<proteinExistence type="inferred from homology"/>
<feature type="signal peptide" evidence="3">
    <location>
        <begin position="1"/>
        <end position="22"/>
    </location>
</feature>
<reference evidence="5" key="1">
    <citation type="submission" date="2019-11" db="EMBL/GenBank/DDBJ databases">
        <authorList>
            <person name="Feng L."/>
        </authorList>
    </citation>
    <scope>NUCLEOTIDE SEQUENCE</scope>
    <source>
        <strain evidence="5">AundefinedLFYP135</strain>
    </source>
</reference>
<dbReference type="Pfam" id="PF01497">
    <property type="entry name" value="Peripla_BP_2"/>
    <property type="match status" value="1"/>
</dbReference>
<keyword evidence="3" id="KW-0732">Signal</keyword>
<dbReference type="AlphaFoldDB" id="A0A6N2URV9"/>
<organism evidence="5">
    <name type="scientific">uncultured Anaerotruncus sp</name>
    <dbReference type="NCBI Taxonomy" id="905011"/>
    <lineage>
        <taxon>Bacteria</taxon>
        <taxon>Bacillati</taxon>
        <taxon>Bacillota</taxon>
        <taxon>Clostridia</taxon>
        <taxon>Eubacteriales</taxon>
        <taxon>Oscillospiraceae</taxon>
        <taxon>Anaerotruncus</taxon>
        <taxon>environmental samples</taxon>
    </lineage>
</organism>
<evidence type="ECO:0000256" key="1">
    <source>
        <dbReference type="ARBA" id="ARBA00008814"/>
    </source>
</evidence>
<protein>
    <submittedName>
        <fullName evidence="5">Corrinoid ABC transporter substrate-binding protein</fullName>
    </submittedName>
</protein>
<dbReference type="SUPFAM" id="SSF53807">
    <property type="entry name" value="Helical backbone' metal receptor"/>
    <property type="match status" value="1"/>
</dbReference>
<feature type="compositionally biased region" description="Low complexity" evidence="2">
    <location>
        <begin position="26"/>
        <end position="39"/>
    </location>
</feature>
<dbReference type="InterPro" id="IPR002491">
    <property type="entry name" value="ABC_transptr_periplasmic_BD"/>
</dbReference>
<dbReference type="PROSITE" id="PS51257">
    <property type="entry name" value="PROKAR_LIPOPROTEIN"/>
    <property type="match status" value="1"/>
</dbReference>
<dbReference type="PROSITE" id="PS50983">
    <property type="entry name" value="FE_B12_PBP"/>
    <property type="match status" value="1"/>
</dbReference>
<evidence type="ECO:0000256" key="3">
    <source>
        <dbReference type="SAM" id="SignalP"/>
    </source>
</evidence>
<evidence type="ECO:0000313" key="5">
    <source>
        <dbReference type="EMBL" id="VYT20834.1"/>
    </source>
</evidence>
<feature type="region of interest" description="Disordered" evidence="2">
    <location>
        <begin position="26"/>
        <end position="45"/>
    </location>
</feature>
<evidence type="ECO:0000259" key="4">
    <source>
        <dbReference type="PROSITE" id="PS50983"/>
    </source>
</evidence>
<comment type="similarity">
    <text evidence="1">Belongs to the bacterial solute-binding protein 8 family.</text>
</comment>
<name>A0A6N2URV9_9FIRM</name>
<sequence length="402" mass="43951">MIKKWIALCLGALLLVAVFSGCGTGETPSGSQGSSPQGEPAAEGEIVTREDGSISFTDLSGRAITLEKQPETIAVANYLVNFMLVGGSQSLDKVSALAIDGWQDTRYGEYTVFTESFPKLLELPSVGGYHNDVLDAEKVLALAPDVLLINTSQYTENEASIPTWEAAGIQVVTVDYHKMSLENHLRSTRILGALLGRQEVAEELCRRYQGGIDLVNERLSTLSPEEKAAKVYVELGNNGAGEYGNSYAGTLWGGILDNLGVINLANGRLEGAYGVLDREYVISSNPDYIFIGGAIWSGDTGGDQMRMGFTIDEALAQERLRGFAGREEWRGLTAVQNGDVYGVDHGSLRNIADYVFTEYMAKCIYPDLFADLDPEAEMHDLYATYLPELRYTGTFMIQWDRQ</sequence>
<dbReference type="Gene3D" id="3.40.50.1980">
    <property type="entry name" value="Nitrogenase molybdenum iron protein domain"/>
    <property type="match status" value="2"/>
</dbReference>
<feature type="chain" id="PRO_5039722186" evidence="3">
    <location>
        <begin position="23"/>
        <end position="402"/>
    </location>
</feature>
<dbReference type="PANTHER" id="PTHR30535:SF34">
    <property type="entry name" value="MOLYBDATE-BINDING PROTEIN MOLA"/>
    <property type="match status" value="1"/>
</dbReference>
<gene>
    <name evidence="5" type="ORF">AULFYP135_02047</name>
</gene>
<dbReference type="EMBL" id="CACRSL010000004">
    <property type="protein sequence ID" value="VYT20834.1"/>
    <property type="molecule type" value="Genomic_DNA"/>
</dbReference>